<evidence type="ECO:0000313" key="8">
    <source>
        <dbReference type="Proteomes" id="UP000008281"/>
    </source>
</evidence>
<dbReference type="FunCoup" id="E3N9S6">
    <property type="interactions" value="51"/>
</dbReference>
<evidence type="ECO:0000256" key="2">
    <source>
        <dbReference type="ARBA" id="ARBA00022692"/>
    </source>
</evidence>
<reference evidence="7" key="1">
    <citation type="submission" date="2007-07" db="EMBL/GenBank/DDBJ databases">
        <title>PCAP assembly of the Caenorhabditis remanei genome.</title>
        <authorList>
            <consortium name="The Caenorhabditis remanei Sequencing Consortium"/>
            <person name="Wilson R.K."/>
        </authorList>
    </citation>
    <scope>NUCLEOTIDE SEQUENCE [LARGE SCALE GENOMIC DNA]</scope>
    <source>
        <strain evidence="7">PB4641</strain>
    </source>
</reference>
<dbReference type="CTD" id="9805860"/>
<dbReference type="GeneID" id="9805860"/>
<sequence length="412" mass="47005">MVFLQFFLNLPLFFGLIYLIVMFSARFSPFAKSPRRFFHLMMSFAANMYLYLAEGVVICVTNITLLWCILSDARNRRRREFLLVAAQSLTDIFYGVAFMLIAHLRLGLFYENKLTLTVPTSNCAFIPALWLHNMATPLLGLLPFTTSINFLVCSVAPLWYMRATHLYTFFLLSAPLTIAMLLTSINALLLIENESQIAALCIAANGAAHHIVYHVMLFFRIIANLASAVIYFIIILYLKKSHGGTLKDLSPQQLKMHRNAKITLGLVTTNSMILLLFPDILLFANPWNITKYYSTPLYSMTLSKTMINFMIYMIRYRELRNIIFLKVIACLPKKWAIPLSMKLRSTNEQSNAPKGTFATRSSIQTERIREPSLEQRKSRSGSILTFNKSRVIPQSVTVPAGPQHLPPLPNRR</sequence>
<dbReference type="eggNOG" id="ENOG502TG3R">
    <property type="taxonomic scope" value="Eukaryota"/>
</dbReference>
<keyword evidence="8" id="KW-1185">Reference proteome</keyword>
<evidence type="ECO:0000259" key="6">
    <source>
        <dbReference type="PROSITE" id="PS50262"/>
    </source>
</evidence>
<dbReference type="InParanoid" id="E3N9S6"/>
<dbReference type="GO" id="GO:0016020">
    <property type="term" value="C:membrane"/>
    <property type="evidence" value="ECO:0007669"/>
    <property type="project" value="UniProtKB-SubCell"/>
</dbReference>
<dbReference type="PANTHER" id="PTHR23360">
    <property type="entry name" value="G-PROTEIN COUPLED RECEPTORS FAMILY 1 PROFILE DOMAIN-CONTAINING PROTEIN-RELATED"/>
    <property type="match status" value="1"/>
</dbReference>
<feature type="transmembrane region" description="Helical" evidence="5">
    <location>
        <begin position="138"/>
        <end position="160"/>
    </location>
</feature>
<feature type="transmembrane region" description="Helical" evidence="5">
    <location>
        <begin position="81"/>
        <end position="102"/>
    </location>
</feature>
<dbReference type="Proteomes" id="UP000008281">
    <property type="component" value="Unassembled WGS sequence"/>
</dbReference>
<dbReference type="SUPFAM" id="SSF81321">
    <property type="entry name" value="Family A G protein-coupled receptor-like"/>
    <property type="match status" value="1"/>
</dbReference>
<gene>
    <name evidence="7" type="ORF">CRE_01288</name>
</gene>
<keyword evidence="2 5" id="KW-0812">Transmembrane</keyword>
<feature type="transmembrane region" description="Helical" evidence="5">
    <location>
        <begin position="7"/>
        <end position="28"/>
    </location>
</feature>
<dbReference type="AlphaFoldDB" id="E3N9S6"/>
<keyword evidence="4 5" id="KW-0472">Membrane</keyword>
<dbReference type="Gene3D" id="1.20.1070.10">
    <property type="entry name" value="Rhodopsin 7-helix transmembrane proteins"/>
    <property type="match status" value="1"/>
</dbReference>
<proteinExistence type="predicted"/>
<dbReference type="OrthoDB" id="5813285at2759"/>
<keyword evidence="3 5" id="KW-1133">Transmembrane helix</keyword>
<accession>E3N9S6</accession>
<dbReference type="PANTHER" id="PTHR23360:SF34">
    <property type="entry name" value="G-PROTEIN COUPLED RECEPTORS FAMILY 1 PROFILE DOMAIN-CONTAINING PROTEIN-RELATED"/>
    <property type="match status" value="1"/>
</dbReference>
<organism evidence="8">
    <name type="scientific">Caenorhabditis remanei</name>
    <name type="common">Caenorhabditis vulgaris</name>
    <dbReference type="NCBI Taxonomy" id="31234"/>
    <lineage>
        <taxon>Eukaryota</taxon>
        <taxon>Metazoa</taxon>
        <taxon>Ecdysozoa</taxon>
        <taxon>Nematoda</taxon>
        <taxon>Chromadorea</taxon>
        <taxon>Rhabditida</taxon>
        <taxon>Rhabditina</taxon>
        <taxon>Rhabditomorpha</taxon>
        <taxon>Rhabditoidea</taxon>
        <taxon>Rhabditidae</taxon>
        <taxon>Peloderinae</taxon>
        <taxon>Caenorhabditis</taxon>
    </lineage>
</organism>
<comment type="subcellular location">
    <subcellularLocation>
        <location evidence="1">Membrane</location>
    </subcellularLocation>
</comment>
<evidence type="ECO:0000256" key="4">
    <source>
        <dbReference type="ARBA" id="ARBA00023136"/>
    </source>
</evidence>
<name>E3N9S6_CAERE</name>
<protein>
    <recommendedName>
        <fullName evidence="6">G-protein coupled receptors family 1 profile domain-containing protein</fullName>
    </recommendedName>
</protein>
<dbReference type="HOGENOM" id="CLU_062897_0_0_1"/>
<feature type="transmembrane region" description="Helical" evidence="5">
    <location>
        <begin position="297"/>
        <end position="314"/>
    </location>
</feature>
<dbReference type="RefSeq" id="XP_003094881.2">
    <property type="nucleotide sequence ID" value="XM_003094833.2"/>
</dbReference>
<dbReference type="PROSITE" id="PS50262">
    <property type="entry name" value="G_PROTEIN_RECEP_F1_2"/>
    <property type="match status" value="1"/>
</dbReference>
<dbReference type="OMA" id="FGADTIN"/>
<dbReference type="InterPro" id="IPR017452">
    <property type="entry name" value="GPCR_Rhodpsn_7TM"/>
</dbReference>
<feature type="domain" description="G-protein coupled receptors family 1 profile" evidence="6">
    <location>
        <begin position="61"/>
        <end position="312"/>
    </location>
</feature>
<dbReference type="KEGG" id="crq:GCK72_015911"/>
<feature type="transmembrane region" description="Helical" evidence="5">
    <location>
        <begin position="48"/>
        <end position="69"/>
    </location>
</feature>
<evidence type="ECO:0000256" key="5">
    <source>
        <dbReference type="SAM" id="Phobius"/>
    </source>
</evidence>
<feature type="transmembrane region" description="Helical" evidence="5">
    <location>
        <begin position="259"/>
        <end position="277"/>
    </location>
</feature>
<dbReference type="EMBL" id="DS268567">
    <property type="protein sequence ID" value="EFO90397.1"/>
    <property type="molecule type" value="Genomic_DNA"/>
</dbReference>
<dbReference type="InterPro" id="IPR047130">
    <property type="entry name" value="7TM_GPCR_Srsx_nematod"/>
</dbReference>
<evidence type="ECO:0000256" key="1">
    <source>
        <dbReference type="ARBA" id="ARBA00004370"/>
    </source>
</evidence>
<evidence type="ECO:0000256" key="3">
    <source>
        <dbReference type="ARBA" id="ARBA00022989"/>
    </source>
</evidence>
<feature type="transmembrane region" description="Helical" evidence="5">
    <location>
        <begin position="221"/>
        <end position="238"/>
    </location>
</feature>
<evidence type="ECO:0000313" key="7">
    <source>
        <dbReference type="EMBL" id="EFO90397.1"/>
    </source>
</evidence>
<feature type="transmembrane region" description="Helical" evidence="5">
    <location>
        <begin position="166"/>
        <end position="190"/>
    </location>
</feature>